<sequence length="302" mass="33457">MKKTFLIILAVVVVIGITGGLFVKIASKIALFDIFLTLAPAGSGLEKTNVLVLGIDDALGHRADTIMVVNYRPAEGQIHLVSIPRDTLASLPGRGLDKINHAYAYGGVKMSKKTVENLLNTEIPYYIIINLSGIAKIIDEMGGITIEIDKKMSYVDLAGNVFIDLEPGRQKLSGKKAVDFIRFRSDGGDMKRIARQQQFLRAIAAEMTNGKNFWRSPKLLLSLLSLVNTNLNAKQTLGLCLGLRSAYDLDQVKMTTLAGYDMFVDGIYYMRPDEVNLEEIRQQFSQGKKVVTLKIETEEKQN</sequence>
<gene>
    <name evidence="3" type="ORF">A2462_04210</name>
</gene>
<dbReference type="NCBIfam" id="TIGR00350">
    <property type="entry name" value="lytR_cpsA_psr"/>
    <property type="match status" value="1"/>
</dbReference>
<dbReference type="PANTHER" id="PTHR33392">
    <property type="entry name" value="POLYISOPRENYL-TEICHOIC ACID--PEPTIDOGLYCAN TEICHOIC ACID TRANSFERASE TAGU"/>
    <property type="match status" value="1"/>
</dbReference>
<feature type="domain" description="Cell envelope-related transcriptional attenuator" evidence="2">
    <location>
        <begin position="62"/>
        <end position="208"/>
    </location>
</feature>
<protein>
    <recommendedName>
        <fullName evidence="2">Cell envelope-related transcriptional attenuator domain-containing protein</fullName>
    </recommendedName>
</protein>
<comment type="similarity">
    <text evidence="1">Belongs to the LytR/CpsA/Psr (LCP) family.</text>
</comment>
<dbReference type="Pfam" id="PF03816">
    <property type="entry name" value="LytR_cpsA_psr"/>
    <property type="match status" value="1"/>
</dbReference>
<evidence type="ECO:0000313" key="4">
    <source>
        <dbReference type="Proteomes" id="UP000177309"/>
    </source>
</evidence>
<dbReference type="EMBL" id="MEUI01000015">
    <property type="protein sequence ID" value="OGC34475.1"/>
    <property type="molecule type" value="Genomic_DNA"/>
</dbReference>
<dbReference type="AlphaFoldDB" id="A0A1F4TP40"/>
<evidence type="ECO:0000313" key="3">
    <source>
        <dbReference type="EMBL" id="OGC34475.1"/>
    </source>
</evidence>
<comment type="caution">
    <text evidence="3">The sequence shown here is derived from an EMBL/GenBank/DDBJ whole genome shotgun (WGS) entry which is preliminary data.</text>
</comment>
<dbReference type="InterPro" id="IPR050922">
    <property type="entry name" value="LytR/CpsA/Psr_CW_biosynth"/>
</dbReference>
<evidence type="ECO:0000259" key="2">
    <source>
        <dbReference type="Pfam" id="PF03816"/>
    </source>
</evidence>
<evidence type="ECO:0000256" key="1">
    <source>
        <dbReference type="ARBA" id="ARBA00006068"/>
    </source>
</evidence>
<dbReference type="Gene3D" id="3.40.630.190">
    <property type="entry name" value="LCP protein"/>
    <property type="match status" value="1"/>
</dbReference>
<proteinExistence type="inferred from homology"/>
<accession>A0A1F4TP40</accession>
<organism evidence="3 4">
    <name type="scientific">candidate division WOR-1 bacterium RIFOXYC2_FULL_41_25</name>
    <dbReference type="NCBI Taxonomy" id="1802586"/>
    <lineage>
        <taxon>Bacteria</taxon>
        <taxon>Bacillati</taxon>
        <taxon>Saganbacteria</taxon>
    </lineage>
</organism>
<reference evidence="3 4" key="1">
    <citation type="journal article" date="2016" name="Nat. Commun.">
        <title>Thousands of microbial genomes shed light on interconnected biogeochemical processes in an aquifer system.</title>
        <authorList>
            <person name="Anantharaman K."/>
            <person name="Brown C.T."/>
            <person name="Hug L.A."/>
            <person name="Sharon I."/>
            <person name="Castelle C.J."/>
            <person name="Probst A.J."/>
            <person name="Thomas B.C."/>
            <person name="Singh A."/>
            <person name="Wilkins M.J."/>
            <person name="Karaoz U."/>
            <person name="Brodie E.L."/>
            <person name="Williams K.H."/>
            <person name="Hubbard S.S."/>
            <person name="Banfield J.F."/>
        </authorList>
    </citation>
    <scope>NUCLEOTIDE SEQUENCE [LARGE SCALE GENOMIC DNA]</scope>
</reference>
<dbReference type="PANTHER" id="PTHR33392:SF6">
    <property type="entry name" value="POLYISOPRENYL-TEICHOIC ACID--PEPTIDOGLYCAN TEICHOIC ACID TRANSFERASE TAGU"/>
    <property type="match status" value="1"/>
</dbReference>
<name>A0A1F4TP40_UNCSA</name>
<dbReference type="Proteomes" id="UP000177309">
    <property type="component" value="Unassembled WGS sequence"/>
</dbReference>
<dbReference type="InterPro" id="IPR004474">
    <property type="entry name" value="LytR_CpsA_psr"/>
</dbReference>